<keyword evidence="3" id="KW-1185">Reference proteome</keyword>
<protein>
    <submittedName>
        <fullName evidence="2">Outer membrane insertion C-terminal signal</fullName>
    </submittedName>
</protein>
<gene>
    <name evidence="2" type="ORF">SAMN00120144_3073</name>
</gene>
<dbReference type="Proteomes" id="UP000192266">
    <property type="component" value="Unassembled WGS sequence"/>
</dbReference>
<dbReference type="EMBL" id="FWWW01000122">
    <property type="protein sequence ID" value="SMC00693.1"/>
    <property type="molecule type" value="Genomic_DNA"/>
</dbReference>
<proteinExistence type="predicted"/>
<evidence type="ECO:0000256" key="1">
    <source>
        <dbReference type="SAM" id="SignalP"/>
    </source>
</evidence>
<accession>A0A1W1W577</accession>
<organism evidence="2 3">
    <name type="scientific">Hymenobacter roseosalivarius DSM 11622</name>
    <dbReference type="NCBI Taxonomy" id="645990"/>
    <lineage>
        <taxon>Bacteria</taxon>
        <taxon>Pseudomonadati</taxon>
        <taxon>Bacteroidota</taxon>
        <taxon>Cytophagia</taxon>
        <taxon>Cytophagales</taxon>
        <taxon>Hymenobacteraceae</taxon>
        <taxon>Hymenobacter</taxon>
    </lineage>
</organism>
<dbReference type="OrthoDB" id="886433at2"/>
<evidence type="ECO:0000313" key="3">
    <source>
        <dbReference type="Proteomes" id="UP000192266"/>
    </source>
</evidence>
<feature type="chain" id="PRO_5012348176" evidence="1">
    <location>
        <begin position="23"/>
        <end position="223"/>
    </location>
</feature>
<dbReference type="AlphaFoldDB" id="A0A1W1W577"/>
<name>A0A1W1W577_9BACT</name>
<evidence type="ECO:0000313" key="2">
    <source>
        <dbReference type="EMBL" id="SMC00693.1"/>
    </source>
</evidence>
<dbReference type="RefSeq" id="WP_084448143.1">
    <property type="nucleotide sequence ID" value="NZ_FWWW01000122.1"/>
</dbReference>
<keyword evidence="1" id="KW-0732">Signal</keyword>
<feature type="signal peptide" evidence="1">
    <location>
        <begin position="1"/>
        <end position="22"/>
    </location>
</feature>
<reference evidence="2 3" key="1">
    <citation type="submission" date="2017-04" db="EMBL/GenBank/DDBJ databases">
        <authorList>
            <person name="Afonso C.L."/>
            <person name="Miller P.J."/>
            <person name="Scott M.A."/>
            <person name="Spackman E."/>
            <person name="Goraichik I."/>
            <person name="Dimitrov K.M."/>
            <person name="Suarez D.L."/>
            <person name="Swayne D.E."/>
        </authorList>
    </citation>
    <scope>NUCLEOTIDE SEQUENCE [LARGE SCALE GENOMIC DNA]</scope>
    <source>
        <strain evidence="2 3">DSM 11622</strain>
    </source>
</reference>
<sequence>MLFPRTLFGSLLLVLAPWVGQAQTPDAPARAHSPQVFVGVGGLFAGCPLPKGGAVNLKSFVPTLGVQLRPRWGVEVSAAYDTDYRHTRASYETLDPSTGQWVVDYGTRTSRIRALLVPVLARYALLNRPAQRFQVDVLGGLSLVHAVARQSMTAGSGEPYELGTSRATGVCLTLGPSVRYQVGAGLQVTAEAVLNRQVQSPRRLHAANPSVSAGVRYSFGSRP</sequence>